<evidence type="ECO:0000256" key="1">
    <source>
        <dbReference type="SAM" id="MobiDB-lite"/>
    </source>
</evidence>
<feature type="non-terminal residue" evidence="2">
    <location>
        <position position="160"/>
    </location>
</feature>
<feature type="compositionally biased region" description="Basic and acidic residues" evidence="1">
    <location>
        <begin position="1"/>
        <end position="10"/>
    </location>
</feature>
<name>A0A1M2VL61_TRAPU</name>
<comment type="caution">
    <text evidence="2">The sequence shown here is derived from an EMBL/GenBank/DDBJ whole genome shotgun (WGS) entry which is preliminary data.</text>
</comment>
<protein>
    <submittedName>
        <fullName evidence="2">Uncharacterized protein</fullName>
    </submittedName>
</protein>
<feature type="compositionally biased region" description="Polar residues" evidence="1">
    <location>
        <begin position="51"/>
        <end position="65"/>
    </location>
</feature>
<feature type="region of interest" description="Disordered" evidence="1">
    <location>
        <begin position="119"/>
        <end position="138"/>
    </location>
</feature>
<reference evidence="2 3" key="1">
    <citation type="submission" date="2016-10" db="EMBL/GenBank/DDBJ databases">
        <title>Genome sequence of the basidiomycete white-rot fungus Trametes pubescens.</title>
        <authorList>
            <person name="Makela M.R."/>
            <person name="Granchi Z."/>
            <person name="Peng M."/>
            <person name="De Vries R.P."/>
            <person name="Grigoriev I."/>
            <person name="Riley R."/>
            <person name="Hilden K."/>
        </authorList>
    </citation>
    <scope>NUCLEOTIDE SEQUENCE [LARGE SCALE GENOMIC DNA]</scope>
    <source>
        <strain evidence="2 3">FBCC735</strain>
    </source>
</reference>
<dbReference type="Proteomes" id="UP000184267">
    <property type="component" value="Unassembled WGS sequence"/>
</dbReference>
<organism evidence="2 3">
    <name type="scientific">Trametes pubescens</name>
    <name type="common">White-rot fungus</name>
    <dbReference type="NCBI Taxonomy" id="154538"/>
    <lineage>
        <taxon>Eukaryota</taxon>
        <taxon>Fungi</taxon>
        <taxon>Dikarya</taxon>
        <taxon>Basidiomycota</taxon>
        <taxon>Agaricomycotina</taxon>
        <taxon>Agaricomycetes</taxon>
        <taxon>Polyporales</taxon>
        <taxon>Polyporaceae</taxon>
        <taxon>Trametes</taxon>
    </lineage>
</organism>
<sequence length="160" mass="17554">ISSGSREFRPGRFRVAQSSLPGTSDGRPRYLAPSRTCLHAAHRRRSLENFTKTHSAPQARPSQGHLTPPPLRPRRATGQTARGQITAPRTVASSALCHRIPQTNTRPFRSGGFRCRRPGRGLRETRAAPSKPGSAQSAVRQLCVRPGVRFTARAGECERL</sequence>
<feature type="region of interest" description="Disordered" evidence="1">
    <location>
        <begin position="51"/>
        <end position="93"/>
    </location>
</feature>
<evidence type="ECO:0000313" key="3">
    <source>
        <dbReference type="Proteomes" id="UP000184267"/>
    </source>
</evidence>
<feature type="region of interest" description="Disordered" evidence="1">
    <location>
        <begin position="1"/>
        <end position="31"/>
    </location>
</feature>
<keyword evidence="3" id="KW-1185">Reference proteome</keyword>
<dbReference type="EMBL" id="MNAD01001049">
    <property type="protein sequence ID" value="OJT08361.1"/>
    <property type="molecule type" value="Genomic_DNA"/>
</dbReference>
<dbReference type="AlphaFoldDB" id="A0A1M2VL61"/>
<accession>A0A1M2VL61</accession>
<evidence type="ECO:0000313" key="2">
    <source>
        <dbReference type="EMBL" id="OJT08361.1"/>
    </source>
</evidence>
<feature type="non-terminal residue" evidence="2">
    <location>
        <position position="1"/>
    </location>
</feature>
<gene>
    <name evidence="2" type="ORF">TRAPUB_746</name>
</gene>
<proteinExistence type="predicted"/>